<feature type="domain" description="Rhodopsin" evidence="8">
    <location>
        <begin position="12"/>
        <end position="168"/>
    </location>
</feature>
<comment type="similarity">
    <text evidence="5">Belongs to the SAT4 family.</text>
</comment>
<evidence type="ECO:0000256" key="1">
    <source>
        <dbReference type="ARBA" id="ARBA00004141"/>
    </source>
</evidence>
<dbReference type="HOGENOM" id="CLU_095391_0_0_1"/>
<dbReference type="AlphaFoldDB" id="A0A0D0CY91"/>
<evidence type="ECO:0000256" key="2">
    <source>
        <dbReference type="ARBA" id="ARBA00022692"/>
    </source>
</evidence>
<keyword evidence="3 7" id="KW-1133">Transmembrane helix</keyword>
<feature type="transmembrane region" description="Helical" evidence="7">
    <location>
        <begin position="37"/>
        <end position="56"/>
    </location>
</feature>
<feature type="region of interest" description="Disordered" evidence="6">
    <location>
        <begin position="229"/>
        <end position="250"/>
    </location>
</feature>
<accession>A0A0D0CY91</accession>
<feature type="transmembrane region" description="Helical" evidence="7">
    <location>
        <begin position="143"/>
        <end position="164"/>
    </location>
</feature>
<dbReference type="Proteomes" id="UP000053593">
    <property type="component" value="Unassembled WGS sequence"/>
</dbReference>
<sequence>MDLDWMSSRFRCARFSLILSTVRLIPTLFTLRRISEFAFISFLLMCMGILTAKLYFCASDVSWYKSPTPACPFNNNTELAVADLILYLVADVILIIIPLRLMYRITLPWEKRRMLLLMFGASTITSIIAVLRVTFIIDTSWSFLFLIVRAEVGTALIVANLAILTPYIYRLATSEGDFDSEPDTYYRSFQPDGGIVMRRVSDLAPRIPHDNTTRGSSDATATDGVSTTVHLPNAEPEADRSKECVQDPWL</sequence>
<dbReference type="EMBL" id="KN834771">
    <property type="protein sequence ID" value="KIK61303.1"/>
    <property type="molecule type" value="Genomic_DNA"/>
</dbReference>
<evidence type="ECO:0000259" key="8">
    <source>
        <dbReference type="Pfam" id="PF20684"/>
    </source>
</evidence>
<dbReference type="InterPro" id="IPR052337">
    <property type="entry name" value="SAT4-like"/>
</dbReference>
<feature type="compositionally biased region" description="Basic and acidic residues" evidence="6">
    <location>
        <begin position="237"/>
        <end position="250"/>
    </location>
</feature>
<protein>
    <recommendedName>
        <fullName evidence="8">Rhodopsin domain-containing protein</fullName>
    </recommendedName>
</protein>
<evidence type="ECO:0000313" key="10">
    <source>
        <dbReference type="Proteomes" id="UP000053593"/>
    </source>
</evidence>
<dbReference type="OrthoDB" id="3229610at2759"/>
<proteinExistence type="inferred from homology"/>
<keyword evidence="2 7" id="KW-0812">Transmembrane</keyword>
<evidence type="ECO:0000256" key="4">
    <source>
        <dbReference type="ARBA" id="ARBA00023136"/>
    </source>
</evidence>
<keyword evidence="4 7" id="KW-0472">Membrane</keyword>
<dbReference type="GO" id="GO:0016020">
    <property type="term" value="C:membrane"/>
    <property type="evidence" value="ECO:0007669"/>
    <property type="project" value="UniProtKB-SubCell"/>
</dbReference>
<dbReference type="PANTHER" id="PTHR33048">
    <property type="entry name" value="PTH11-LIKE INTEGRAL MEMBRANE PROTEIN (AFU_ORTHOLOGUE AFUA_5G11245)"/>
    <property type="match status" value="1"/>
</dbReference>
<feature type="transmembrane region" description="Helical" evidence="7">
    <location>
        <begin position="84"/>
        <end position="103"/>
    </location>
</feature>
<comment type="subcellular location">
    <subcellularLocation>
        <location evidence="1">Membrane</location>
        <topology evidence="1">Multi-pass membrane protein</topology>
    </subcellularLocation>
</comment>
<evidence type="ECO:0000313" key="9">
    <source>
        <dbReference type="EMBL" id="KIK61303.1"/>
    </source>
</evidence>
<evidence type="ECO:0000256" key="3">
    <source>
        <dbReference type="ARBA" id="ARBA00022989"/>
    </source>
</evidence>
<evidence type="ECO:0000256" key="6">
    <source>
        <dbReference type="SAM" id="MobiDB-lite"/>
    </source>
</evidence>
<reference evidence="9 10" key="1">
    <citation type="submission" date="2014-04" db="EMBL/GenBank/DDBJ databases">
        <title>Evolutionary Origins and Diversification of the Mycorrhizal Mutualists.</title>
        <authorList>
            <consortium name="DOE Joint Genome Institute"/>
            <consortium name="Mycorrhizal Genomics Consortium"/>
            <person name="Kohler A."/>
            <person name="Kuo A."/>
            <person name="Nagy L.G."/>
            <person name="Floudas D."/>
            <person name="Copeland A."/>
            <person name="Barry K.W."/>
            <person name="Cichocki N."/>
            <person name="Veneault-Fourrey C."/>
            <person name="LaButti K."/>
            <person name="Lindquist E.A."/>
            <person name="Lipzen A."/>
            <person name="Lundell T."/>
            <person name="Morin E."/>
            <person name="Murat C."/>
            <person name="Riley R."/>
            <person name="Ohm R."/>
            <person name="Sun H."/>
            <person name="Tunlid A."/>
            <person name="Henrissat B."/>
            <person name="Grigoriev I.V."/>
            <person name="Hibbett D.S."/>
            <person name="Martin F."/>
        </authorList>
    </citation>
    <scope>NUCLEOTIDE SEQUENCE [LARGE SCALE GENOMIC DNA]</scope>
    <source>
        <strain evidence="9 10">FD-317 M1</strain>
    </source>
</reference>
<feature type="transmembrane region" description="Helical" evidence="7">
    <location>
        <begin position="115"/>
        <end position="137"/>
    </location>
</feature>
<evidence type="ECO:0000256" key="5">
    <source>
        <dbReference type="ARBA" id="ARBA00038359"/>
    </source>
</evidence>
<evidence type="ECO:0000256" key="7">
    <source>
        <dbReference type="SAM" id="Phobius"/>
    </source>
</evidence>
<dbReference type="Pfam" id="PF20684">
    <property type="entry name" value="Fung_rhodopsin"/>
    <property type="match status" value="1"/>
</dbReference>
<keyword evidence="10" id="KW-1185">Reference proteome</keyword>
<gene>
    <name evidence="9" type="ORF">GYMLUDRAFT_579427</name>
</gene>
<dbReference type="PANTHER" id="PTHR33048:SF47">
    <property type="entry name" value="INTEGRAL MEMBRANE PROTEIN-RELATED"/>
    <property type="match status" value="1"/>
</dbReference>
<dbReference type="InterPro" id="IPR049326">
    <property type="entry name" value="Rhodopsin_dom_fungi"/>
</dbReference>
<organism evidence="9 10">
    <name type="scientific">Collybiopsis luxurians FD-317 M1</name>
    <dbReference type="NCBI Taxonomy" id="944289"/>
    <lineage>
        <taxon>Eukaryota</taxon>
        <taxon>Fungi</taxon>
        <taxon>Dikarya</taxon>
        <taxon>Basidiomycota</taxon>
        <taxon>Agaricomycotina</taxon>
        <taxon>Agaricomycetes</taxon>
        <taxon>Agaricomycetidae</taxon>
        <taxon>Agaricales</taxon>
        <taxon>Marasmiineae</taxon>
        <taxon>Omphalotaceae</taxon>
        <taxon>Collybiopsis</taxon>
        <taxon>Collybiopsis luxurians</taxon>
    </lineage>
</organism>
<name>A0A0D0CY91_9AGAR</name>